<reference evidence="1" key="1">
    <citation type="submission" date="2023-04" db="EMBL/GenBank/DDBJ databases">
        <title>Draft Genome sequencing of Naganishia species isolated from polar environments using Oxford Nanopore Technology.</title>
        <authorList>
            <person name="Leo P."/>
            <person name="Venkateswaran K."/>
        </authorList>
    </citation>
    <scope>NUCLEOTIDE SEQUENCE</scope>
    <source>
        <strain evidence="1">MNA-CCFEE 5423</strain>
    </source>
</reference>
<protein>
    <submittedName>
        <fullName evidence="1">Uncharacterized protein</fullName>
    </submittedName>
</protein>
<name>A0ACC2VTG5_9TREE</name>
<organism evidence="1 2">
    <name type="scientific">Naganishia friedmannii</name>
    <dbReference type="NCBI Taxonomy" id="89922"/>
    <lineage>
        <taxon>Eukaryota</taxon>
        <taxon>Fungi</taxon>
        <taxon>Dikarya</taxon>
        <taxon>Basidiomycota</taxon>
        <taxon>Agaricomycotina</taxon>
        <taxon>Tremellomycetes</taxon>
        <taxon>Filobasidiales</taxon>
        <taxon>Filobasidiaceae</taxon>
        <taxon>Naganishia</taxon>
    </lineage>
</organism>
<comment type="caution">
    <text evidence="1">The sequence shown here is derived from an EMBL/GenBank/DDBJ whole genome shotgun (WGS) entry which is preliminary data.</text>
</comment>
<proteinExistence type="predicted"/>
<evidence type="ECO:0000313" key="1">
    <source>
        <dbReference type="EMBL" id="KAJ9102364.1"/>
    </source>
</evidence>
<sequence length="316" mass="34282">MPSGPLRANPPSSTIHLTSRVSSWLYAVFAIMAISTFAMAFAARERARGTRVFHQLATVILGTYRNASILICAADDGRFGVMVIAIAAIDYFTMASNLGNTAISTTMRREGTRAIWYTRYIEWTITTPLLLLTLLLATGLPLGDIMTILFFDLVMIVCGLVAALVESDYKWAFFVFGLLSLFYITYHVLAPARASARLLGLDWGRILDIIAKPVYLFMHISALNKLNYADLALQSGKYSDPVDSGVAHHHAMGNAAPHAGQTGTTAVGGFGKRGLGLFGRKEKHEVHEEGGVLQHELSPVPNVSPPTAYAHSNAAI</sequence>
<keyword evidence="2" id="KW-1185">Reference proteome</keyword>
<gene>
    <name evidence="1" type="ORF">QFC21_002764</name>
</gene>
<accession>A0ACC2VTG5</accession>
<dbReference type="Proteomes" id="UP001227268">
    <property type="component" value="Unassembled WGS sequence"/>
</dbReference>
<evidence type="ECO:0000313" key="2">
    <source>
        <dbReference type="Proteomes" id="UP001227268"/>
    </source>
</evidence>
<dbReference type="EMBL" id="JASBWT010000008">
    <property type="protein sequence ID" value="KAJ9102364.1"/>
    <property type="molecule type" value="Genomic_DNA"/>
</dbReference>